<protein>
    <submittedName>
        <fullName evidence="2">Uncharacterized protein</fullName>
    </submittedName>
</protein>
<evidence type="ECO:0000313" key="2">
    <source>
        <dbReference type="EMBL" id="KAF5838677.1"/>
    </source>
</evidence>
<feature type="region of interest" description="Disordered" evidence="1">
    <location>
        <begin position="1"/>
        <end position="40"/>
    </location>
</feature>
<feature type="non-terminal residue" evidence="2">
    <location>
        <position position="1"/>
    </location>
</feature>
<comment type="caution">
    <text evidence="2">The sequence shown here is derived from an EMBL/GenBank/DDBJ whole genome shotgun (WGS) entry which is preliminary data.</text>
</comment>
<reference evidence="2" key="1">
    <citation type="submission" date="2017-08" db="EMBL/GenBank/DDBJ databases">
        <authorList>
            <person name="Polle J.E."/>
            <person name="Barry K."/>
            <person name="Cushman J."/>
            <person name="Schmutz J."/>
            <person name="Tran D."/>
            <person name="Hathwaick L.T."/>
            <person name="Yim W.C."/>
            <person name="Jenkins J."/>
            <person name="Mckie-Krisberg Z.M."/>
            <person name="Prochnik S."/>
            <person name="Lindquist E."/>
            <person name="Dockter R.B."/>
            <person name="Adam C."/>
            <person name="Molina H."/>
            <person name="Bunkerborg J."/>
            <person name="Jin E."/>
            <person name="Buchheim M."/>
            <person name="Magnuson J."/>
        </authorList>
    </citation>
    <scope>NUCLEOTIDE SEQUENCE</scope>
    <source>
        <strain evidence="2">CCAP 19/18</strain>
    </source>
</reference>
<evidence type="ECO:0000256" key="1">
    <source>
        <dbReference type="SAM" id="MobiDB-lite"/>
    </source>
</evidence>
<dbReference type="EMBL" id="MU069570">
    <property type="protein sequence ID" value="KAF5838677.1"/>
    <property type="molecule type" value="Genomic_DNA"/>
</dbReference>
<keyword evidence="3" id="KW-1185">Reference proteome</keyword>
<evidence type="ECO:0000313" key="3">
    <source>
        <dbReference type="Proteomes" id="UP000815325"/>
    </source>
</evidence>
<proteinExistence type="predicted"/>
<name>A0ABQ7GVX2_DUNSA</name>
<organism evidence="2 3">
    <name type="scientific">Dunaliella salina</name>
    <name type="common">Green alga</name>
    <name type="synonym">Protococcus salinus</name>
    <dbReference type="NCBI Taxonomy" id="3046"/>
    <lineage>
        <taxon>Eukaryota</taxon>
        <taxon>Viridiplantae</taxon>
        <taxon>Chlorophyta</taxon>
        <taxon>core chlorophytes</taxon>
        <taxon>Chlorophyceae</taxon>
        <taxon>CS clade</taxon>
        <taxon>Chlamydomonadales</taxon>
        <taxon>Dunaliellaceae</taxon>
        <taxon>Dunaliella</taxon>
    </lineage>
</organism>
<gene>
    <name evidence="2" type="ORF">DUNSADRAFT_2441</name>
</gene>
<dbReference type="PANTHER" id="PTHR24092">
    <property type="entry name" value="PROBABLE PHOSPHOLIPID-TRANSPORTING ATPASE"/>
    <property type="match status" value="1"/>
</dbReference>
<dbReference type="Proteomes" id="UP000815325">
    <property type="component" value="Unassembled WGS sequence"/>
</dbReference>
<sequence>AFEPELPSYVSESTSHSLALDPKIHDAVRPPGSGSKQSKALADPAASKFFTHLAVCNTVVPQVLDEGTFVYQAASPDEEALVEGAAQLGFRLKNRTCVNLCPC</sequence>
<dbReference type="Gene3D" id="3.40.1110.10">
    <property type="entry name" value="Calcium-transporting ATPase, cytoplasmic domain N"/>
    <property type="match status" value="1"/>
</dbReference>
<accession>A0ABQ7GVX2</accession>
<dbReference type="PANTHER" id="PTHR24092:SF218">
    <property type="entry name" value="PHOSPHOLIPID-TRANSPORTING ATPASE"/>
    <property type="match status" value="1"/>
</dbReference>
<dbReference type="InterPro" id="IPR023299">
    <property type="entry name" value="ATPase_P-typ_cyto_dom_N"/>
</dbReference>